<organism evidence="3 4">
    <name type="scientific">Planococcus rifietoensis</name>
    <dbReference type="NCBI Taxonomy" id="200991"/>
    <lineage>
        <taxon>Bacteria</taxon>
        <taxon>Bacillati</taxon>
        <taxon>Bacillota</taxon>
        <taxon>Bacilli</taxon>
        <taxon>Bacillales</taxon>
        <taxon>Caryophanaceae</taxon>
        <taxon>Planococcus</taxon>
    </lineage>
</organism>
<dbReference type="InterPro" id="IPR050535">
    <property type="entry name" value="DNA_Repair-Maintenance_Comp"/>
</dbReference>
<dbReference type="AlphaFoldDB" id="A0A0U2XV23"/>
<dbReference type="InterPro" id="IPR029052">
    <property type="entry name" value="Metallo-depent_PP-like"/>
</dbReference>
<evidence type="ECO:0000256" key="1">
    <source>
        <dbReference type="ARBA" id="ARBA00022801"/>
    </source>
</evidence>
<evidence type="ECO:0000313" key="3">
    <source>
        <dbReference type="EMBL" id="ALS76979.1"/>
    </source>
</evidence>
<dbReference type="OrthoDB" id="9773856at2"/>
<sequence length="404" mass="45596">MASIRFIHSADLHLGSPFSGMKGLGAEQWKTLQNSTLAAFERLISYTLETRPDFLLIVGDVYDGEDRNLRAQHRFQQGMEQLDEAGIPVFLSHGNHDHLSGGGASFDLPSNVHVFRDSVENMTLPVSGATVKIAGFSYGRRHVTESMIEHYPNKENGIIQIGMLHGSEESDTEHAVYAPFRKEQLLGKNYDYWALGHIHKRQQLSMDPPIVYPGNLQGRNRKESGPKGFYEVVLTDGYAELEFIGAESVRFERIEIDCSSVQHMNELFSIVKEQLEAHDAEALVAELELQNLDEATIHMLEDIPNGELVYALREVLSDPQSFVHISTVQLDRNGLSSELSPFGKQLASRLENWQSNDWKQALKELYNHPKSGRFLPQLNEELQSELQAEAIAKIRKMMALEDPK</sequence>
<gene>
    <name evidence="3" type="ORF">AUC31_04755</name>
</gene>
<dbReference type="EMBL" id="CP013659">
    <property type="protein sequence ID" value="ALS76979.1"/>
    <property type="molecule type" value="Genomic_DNA"/>
</dbReference>
<dbReference type="InterPro" id="IPR041796">
    <property type="entry name" value="Mre11_N"/>
</dbReference>
<dbReference type="RefSeq" id="WP_058383671.1">
    <property type="nucleotide sequence ID" value="NZ_CP013659.2"/>
</dbReference>
<dbReference type="PANTHER" id="PTHR30337:SF7">
    <property type="entry name" value="PHOSPHOESTERASE"/>
    <property type="match status" value="1"/>
</dbReference>
<dbReference type="STRING" id="200991.AUC31_04755"/>
<dbReference type="InterPro" id="IPR004843">
    <property type="entry name" value="Calcineurin-like_PHP"/>
</dbReference>
<dbReference type="Proteomes" id="UP000067683">
    <property type="component" value="Chromosome"/>
</dbReference>
<dbReference type="GO" id="GO:0004527">
    <property type="term" value="F:exonuclease activity"/>
    <property type="evidence" value="ECO:0007669"/>
    <property type="project" value="UniProtKB-KW"/>
</dbReference>
<dbReference type="Gene3D" id="3.60.21.10">
    <property type="match status" value="1"/>
</dbReference>
<dbReference type="PANTHER" id="PTHR30337">
    <property type="entry name" value="COMPONENT OF ATP-DEPENDENT DSDNA EXONUCLEASE"/>
    <property type="match status" value="1"/>
</dbReference>
<dbReference type="Pfam" id="PF00149">
    <property type="entry name" value="Metallophos"/>
    <property type="match status" value="1"/>
</dbReference>
<feature type="domain" description="Calcineurin-like phosphoesterase" evidence="2">
    <location>
        <begin position="4"/>
        <end position="200"/>
    </location>
</feature>
<keyword evidence="1" id="KW-0378">Hydrolase</keyword>
<evidence type="ECO:0000259" key="2">
    <source>
        <dbReference type="Pfam" id="PF00149"/>
    </source>
</evidence>
<dbReference type="CDD" id="cd00840">
    <property type="entry name" value="MPP_Mre11_N"/>
    <property type="match status" value="1"/>
</dbReference>
<protein>
    <submittedName>
        <fullName evidence="3">DNA repair exonuclease YhaO</fullName>
    </submittedName>
</protein>
<reference evidence="3" key="1">
    <citation type="submission" date="2016-01" db="EMBL/GenBank/DDBJ databases">
        <title>Complete genome of Planococcus rifietoensis type strain M8.</title>
        <authorList>
            <person name="See-Too W.S."/>
        </authorList>
    </citation>
    <scope>NUCLEOTIDE SEQUENCE [LARGE SCALE GENOMIC DNA]</scope>
    <source>
        <strain evidence="3">M8</strain>
    </source>
</reference>
<name>A0A0U2XV23_9BACL</name>
<keyword evidence="4" id="KW-1185">Reference proteome</keyword>
<dbReference type="KEGG" id="prt:AUC31_04755"/>
<dbReference type="SUPFAM" id="SSF56300">
    <property type="entry name" value="Metallo-dependent phosphatases"/>
    <property type="match status" value="1"/>
</dbReference>
<accession>A0A0U2XV23</accession>
<keyword evidence="3" id="KW-0540">Nuclease</keyword>
<dbReference type="PIRSF" id="PIRSF033091">
    <property type="entry name" value="Pesterase_YhaO"/>
    <property type="match status" value="1"/>
</dbReference>
<dbReference type="InterPro" id="IPR014576">
    <property type="entry name" value="Pesterase_YhaO"/>
</dbReference>
<keyword evidence="3" id="KW-0269">Exonuclease</keyword>
<proteinExistence type="predicted"/>
<evidence type="ECO:0000313" key="4">
    <source>
        <dbReference type="Proteomes" id="UP000067683"/>
    </source>
</evidence>